<evidence type="ECO:0000259" key="3">
    <source>
        <dbReference type="Pfam" id="PF24476"/>
    </source>
</evidence>
<evidence type="ECO:0000256" key="1">
    <source>
        <dbReference type="SAM" id="MobiDB-lite"/>
    </source>
</evidence>
<feature type="compositionally biased region" description="Low complexity" evidence="1">
    <location>
        <begin position="324"/>
        <end position="340"/>
    </location>
</feature>
<feature type="region of interest" description="Disordered" evidence="1">
    <location>
        <begin position="320"/>
        <end position="341"/>
    </location>
</feature>
<protein>
    <recommendedName>
        <fullName evidence="3">DUF7580 domain-containing protein</fullName>
    </recommendedName>
</protein>
<dbReference type="STRING" id="1076935.U4L5S3"/>
<dbReference type="EMBL" id="HF935626">
    <property type="protein sequence ID" value="CCX11552.1"/>
    <property type="molecule type" value="Genomic_DNA"/>
</dbReference>
<dbReference type="Proteomes" id="UP000018144">
    <property type="component" value="Unassembled WGS sequence"/>
</dbReference>
<reference evidence="4 5" key="1">
    <citation type="journal article" date="2013" name="PLoS Genet.">
        <title>The genome and development-dependent transcriptomes of Pyronema confluens: a window into fungal evolution.</title>
        <authorList>
            <person name="Traeger S."/>
            <person name="Altegoer F."/>
            <person name="Freitag M."/>
            <person name="Gabaldon T."/>
            <person name="Kempken F."/>
            <person name="Kumar A."/>
            <person name="Marcet-Houben M."/>
            <person name="Poggeler S."/>
            <person name="Stajich J.E."/>
            <person name="Nowrousian M."/>
        </authorList>
    </citation>
    <scope>NUCLEOTIDE SEQUENCE [LARGE SCALE GENOMIC DNA]</scope>
    <source>
        <strain evidence="5">CBS 100304</strain>
        <tissue evidence="4">Vegetative mycelium</tissue>
    </source>
</reference>
<feature type="signal peptide" evidence="2">
    <location>
        <begin position="1"/>
        <end position="24"/>
    </location>
</feature>
<accession>U4L5S3</accession>
<name>U4L5S3_PYROM</name>
<dbReference type="PANTHER" id="PTHR35186:SF4">
    <property type="entry name" value="PRION-INHIBITION AND PROPAGATION HELO DOMAIN-CONTAINING PROTEIN"/>
    <property type="match status" value="1"/>
</dbReference>
<keyword evidence="5" id="KW-1185">Reference proteome</keyword>
<dbReference type="OrthoDB" id="3565018at2759"/>
<gene>
    <name evidence="4" type="ORF">PCON_11146</name>
</gene>
<feature type="region of interest" description="Disordered" evidence="1">
    <location>
        <begin position="280"/>
        <end position="306"/>
    </location>
</feature>
<proteinExistence type="predicted"/>
<organism evidence="4 5">
    <name type="scientific">Pyronema omphalodes (strain CBS 100304)</name>
    <name type="common">Pyronema confluens</name>
    <dbReference type="NCBI Taxonomy" id="1076935"/>
    <lineage>
        <taxon>Eukaryota</taxon>
        <taxon>Fungi</taxon>
        <taxon>Dikarya</taxon>
        <taxon>Ascomycota</taxon>
        <taxon>Pezizomycotina</taxon>
        <taxon>Pezizomycetes</taxon>
        <taxon>Pezizales</taxon>
        <taxon>Pyronemataceae</taxon>
        <taxon>Pyronema</taxon>
    </lineage>
</organism>
<sequence>MPTGIESAGLALAIFPLVLQGIGAYLNGADMAKDIWYWRRKLRCVERELKTESVLFRNTCLRLIDETNFKGVSILMDGDKYTLPVQWKQSDFEYRLSELMGKDIAEIFVGEATLMNDALSELSKRLGFDDVQVENIVDKGKLSSGTSWFHVIKYILKNQDLLTKIKQSNSVIERIALRRAVGSRGSNRKAPLVKIYRSIRKNALNLQAALQEKFEDTTCGCKTTHTASLQLLKIANDSKAKNFDKFVVLFASSSQSPTITPMTWCELEFKPIISDPTAVEDIGSGDASVTEENTTAQPDAAKPQKKRKAVRFSFGGLFGAGRAPQTTETTPATTSGQATEHTSITEQKKIEYLCHAIRDAIVAKTVSDLGVLDSTNPRCSYAISQCKKQKDMSYLVETVTLEKLLQHRILQPRDRLELGVVLASAAMLLHGTIWLKDDWGKEDISFLQYHSRALNTDSRGTIVETANPVLDRPLVRREFKSGSKIVEESSQKQIVLHNSFLYSLGLILVELWFGKLGPEIDSSWPELTIPKIDKHLCQIEQEAGAMYRGAVERCLKGIDHQNRDLNNDDFKTEVELRIVSNLRRHLDAYLSGNDPKEER</sequence>
<dbReference type="AlphaFoldDB" id="U4L5S3"/>
<keyword evidence="2" id="KW-0732">Signal</keyword>
<evidence type="ECO:0000256" key="2">
    <source>
        <dbReference type="SAM" id="SignalP"/>
    </source>
</evidence>
<dbReference type="OMA" id="RVYWESG"/>
<dbReference type="Pfam" id="PF24476">
    <property type="entry name" value="DUF7580"/>
    <property type="match status" value="1"/>
</dbReference>
<evidence type="ECO:0000313" key="5">
    <source>
        <dbReference type="Proteomes" id="UP000018144"/>
    </source>
</evidence>
<dbReference type="PANTHER" id="PTHR35186">
    <property type="entry name" value="ANK_REP_REGION DOMAIN-CONTAINING PROTEIN"/>
    <property type="match status" value="1"/>
</dbReference>
<feature type="domain" description="DUF7580" evidence="3">
    <location>
        <begin position="197"/>
        <end position="587"/>
    </location>
</feature>
<feature type="chain" id="PRO_5004651067" description="DUF7580 domain-containing protein" evidence="2">
    <location>
        <begin position="25"/>
        <end position="599"/>
    </location>
</feature>
<evidence type="ECO:0000313" key="4">
    <source>
        <dbReference type="EMBL" id="CCX11552.1"/>
    </source>
</evidence>
<dbReference type="eggNOG" id="ENOG502SNN1">
    <property type="taxonomic scope" value="Eukaryota"/>
</dbReference>
<dbReference type="InterPro" id="IPR056002">
    <property type="entry name" value="DUF7580"/>
</dbReference>